<evidence type="ECO:0000313" key="2">
    <source>
        <dbReference type="EMBL" id="CAA7268603.1"/>
    </source>
</evidence>
<dbReference type="Proteomes" id="UP000467700">
    <property type="component" value="Unassembled WGS sequence"/>
</dbReference>
<organism evidence="2 3">
    <name type="scientific">Cyclocybe aegerita</name>
    <name type="common">Black poplar mushroom</name>
    <name type="synonym">Agrocybe aegerita</name>
    <dbReference type="NCBI Taxonomy" id="1973307"/>
    <lineage>
        <taxon>Eukaryota</taxon>
        <taxon>Fungi</taxon>
        <taxon>Dikarya</taxon>
        <taxon>Basidiomycota</taxon>
        <taxon>Agaricomycotina</taxon>
        <taxon>Agaricomycetes</taxon>
        <taxon>Agaricomycetidae</taxon>
        <taxon>Agaricales</taxon>
        <taxon>Agaricineae</taxon>
        <taxon>Bolbitiaceae</taxon>
        <taxon>Cyclocybe</taxon>
    </lineage>
</organism>
<proteinExistence type="predicted"/>
<feature type="compositionally biased region" description="Polar residues" evidence="1">
    <location>
        <begin position="76"/>
        <end position="88"/>
    </location>
</feature>
<dbReference type="EMBL" id="CACVBS010000068">
    <property type="protein sequence ID" value="CAA7268603.1"/>
    <property type="molecule type" value="Genomic_DNA"/>
</dbReference>
<reference evidence="2 3" key="1">
    <citation type="submission" date="2020-01" db="EMBL/GenBank/DDBJ databases">
        <authorList>
            <person name="Gupta K D."/>
        </authorList>
    </citation>
    <scope>NUCLEOTIDE SEQUENCE [LARGE SCALE GENOMIC DNA]</scope>
</reference>
<keyword evidence="3" id="KW-1185">Reference proteome</keyword>
<dbReference type="AlphaFoldDB" id="A0A8S0XQF1"/>
<evidence type="ECO:0000313" key="3">
    <source>
        <dbReference type="Proteomes" id="UP000467700"/>
    </source>
</evidence>
<gene>
    <name evidence="2" type="ORF">AAE3_LOCUS10830</name>
</gene>
<accession>A0A8S0XQF1</accession>
<protein>
    <submittedName>
        <fullName evidence="2">Uncharacterized protein</fullName>
    </submittedName>
</protein>
<comment type="caution">
    <text evidence="2">The sequence shown here is derived from an EMBL/GenBank/DDBJ whole genome shotgun (WGS) entry which is preliminary data.</text>
</comment>
<feature type="compositionally biased region" description="Basic and acidic residues" evidence="1">
    <location>
        <begin position="91"/>
        <end position="105"/>
    </location>
</feature>
<feature type="region of interest" description="Disordered" evidence="1">
    <location>
        <begin position="76"/>
        <end position="116"/>
    </location>
</feature>
<evidence type="ECO:0000256" key="1">
    <source>
        <dbReference type="SAM" id="MobiDB-lite"/>
    </source>
</evidence>
<name>A0A8S0XQF1_CYCAE</name>
<sequence>MTRFETRYTLLFNLQPTTRYLTATAISILSLTCSEVPLLRSCLGVVTSNHLAHQFAIMSPRRLITKDNTKSLQQTVFTSRNTRQTNLPFRSPDHPHPDEELRADPNADVQPSTRRT</sequence>